<dbReference type="InterPro" id="IPR037218">
    <property type="entry name" value="PTPA_sf"/>
</dbReference>
<dbReference type="PANTHER" id="PTHR10012:SF5">
    <property type="entry name" value="SERINE_THREONINE-PROTEIN PHOSPHATASE 2A ACTIVATOR 2"/>
    <property type="match status" value="1"/>
</dbReference>
<feature type="transmembrane region" description="Helical" evidence="10">
    <location>
        <begin position="602"/>
        <end position="620"/>
    </location>
</feature>
<feature type="transmembrane region" description="Helical" evidence="10">
    <location>
        <begin position="567"/>
        <end position="590"/>
    </location>
</feature>
<comment type="caution">
    <text evidence="11">The sequence shown here is derived from an EMBL/GenBank/DDBJ whole genome shotgun (WGS) entry which is preliminary data.</text>
</comment>
<organism evidence="11 12">
    <name type="scientific">Fusarium zealandicum</name>
    <dbReference type="NCBI Taxonomy" id="1053134"/>
    <lineage>
        <taxon>Eukaryota</taxon>
        <taxon>Fungi</taxon>
        <taxon>Dikarya</taxon>
        <taxon>Ascomycota</taxon>
        <taxon>Pezizomycotina</taxon>
        <taxon>Sordariomycetes</taxon>
        <taxon>Hypocreomycetidae</taxon>
        <taxon>Hypocreales</taxon>
        <taxon>Nectriaceae</taxon>
        <taxon>Fusarium</taxon>
        <taxon>Fusarium staphyleae species complex</taxon>
    </lineage>
</organism>
<dbReference type="GO" id="GO:0003755">
    <property type="term" value="F:peptidyl-prolyl cis-trans isomerase activity"/>
    <property type="evidence" value="ECO:0007669"/>
    <property type="project" value="UniProtKB-KW"/>
</dbReference>
<dbReference type="Pfam" id="PF03095">
    <property type="entry name" value="PTPA"/>
    <property type="match status" value="1"/>
</dbReference>
<feature type="transmembrane region" description="Helical" evidence="10">
    <location>
        <begin position="523"/>
        <end position="546"/>
    </location>
</feature>
<evidence type="ECO:0000313" key="11">
    <source>
        <dbReference type="EMBL" id="KAF4979013.1"/>
    </source>
</evidence>
<dbReference type="GO" id="GO:0007052">
    <property type="term" value="P:mitotic spindle organization"/>
    <property type="evidence" value="ECO:0007669"/>
    <property type="project" value="TreeGrafter"/>
</dbReference>
<evidence type="ECO:0000256" key="1">
    <source>
        <dbReference type="ARBA" id="ARBA00000971"/>
    </source>
</evidence>
<comment type="subcellular location">
    <subcellularLocation>
        <location evidence="2 8">Cytoplasm</location>
    </subcellularLocation>
</comment>
<sequence length="690" mass="76288">MTTQAPPQTAPPQGESSSIPNLKDRLPKLEPRRRRPGPANPTPLPETPALSAPPDTSNWTYKIPSRRILSKKDHDIFLSSPTNKLVTAWVFGLTESVVDTPNSSVRDSELSSIVKSILSILDETEQLVAKSPPDEQGGSRFGNKAFRGFLELAQKNSSAWHRQLGLDNEDAIAELSTYFCQSFGSGSRIDYGSGHELNFMMWLLCLYQLGLLQRSDFKPLVLRVFVRYLTMMRIVQMTYYLEPAGSHGVWGLDDYQFLPFLFGAAQLLHHPYITPRAIHQDLTLEEFGDDYMYLGQVSFVNSTKTVKGLRWHSPMLDDISSSKSWTKIDGGMRRMFIAEVLRKLPVMQHFLFGSLVPAADGMSEEHAAGEEEDAGHGSHAGHDHTGKAHDGTGWGDCCGIKVPSSIAAAQEMKKRGAGRESSQELDSLIKACDLDLKRNSLGRNLSGGQKRKLQPACMFVGGSSVCLIGECTSGLNPLSRWEILLQQRSKRSIILKTHFMDEVDVLDDHIVIPSKGKARDNAGATYVIFFTLLQEIYLATFVLYPATEKPRKVWSLEYANGVRRGSLWVAYGMFDFLFVLAISAGATAIISTQVTWNRPAWIMLPVLTLYGLAAILLGHVISQFVSGPLKSFLAIAGISVLMYATAATPFDVGSAYSDVAQIDKLALGIAFWSLSHPTYRKRFQGSADRS</sequence>
<dbReference type="GO" id="GO:0005634">
    <property type="term" value="C:nucleus"/>
    <property type="evidence" value="ECO:0007669"/>
    <property type="project" value="TreeGrafter"/>
</dbReference>
<evidence type="ECO:0000313" key="12">
    <source>
        <dbReference type="Proteomes" id="UP000635477"/>
    </source>
</evidence>
<dbReference type="InterPro" id="IPR027417">
    <property type="entry name" value="P-loop_NTPase"/>
</dbReference>
<evidence type="ECO:0000256" key="10">
    <source>
        <dbReference type="SAM" id="Phobius"/>
    </source>
</evidence>
<evidence type="ECO:0000256" key="5">
    <source>
        <dbReference type="ARBA" id="ARBA00023110"/>
    </source>
</evidence>
<protein>
    <recommendedName>
        <fullName evidence="8">Serine/threonine-protein phosphatase 2A activator</fullName>
        <ecNumber evidence="8">5.2.1.8</ecNumber>
    </recommendedName>
    <alternativeName>
        <fullName evidence="8">Phosphotyrosyl phosphatase activator</fullName>
    </alternativeName>
</protein>
<keyword evidence="10" id="KW-0812">Transmembrane</keyword>
<comment type="similarity">
    <text evidence="3 8">Belongs to the PTPA-type PPIase family.</text>
</comment>
<dbReference type="Gene3D" id="1.20.120.1150">
    <property type="match status" value="1"/>
</dbReference>
<dbReference type="SUPFAM" id="SSF140984">
    <property type="entry name" value="PTPA-like"/>
    <property type="match status" value="1"/>
</dbReference>
<feature type="compositionally biased region" description="Low complexity" evidence="9">
    <location>
        <begin position="1"/>
        <end position="13"/>
    </location>
</feature>
<keyword evidence="10" id="KW-1133">Transmembrane helix</keyword>
<evidence type="ECO:0000256" key="4">
    <source>
        <dbReference type="ARBA" id="ARBA00022490"/>
    </source>
</evidence>
<feature type="region of interest" description="Disordered" evidence="9">
    <location>
        <begin position="1"/>
        <end position="58"/>
    </location>
</feature>
<feature type="transmembrane region" description="Helical" evidence="10">
    <location>
        <begin position="632"/>
        <end position="650"/>
    </location>
</feature>
<evidence type="ECO:0000256" key="8">
    <source>
        <dbReference type="RuleBase" id="RU361210"/>
    </source>
</evidence>
<dbReference type="FunFam" id="1.20.120.1150:FF:000002">
    <property type="entry name" value="Serine/threonine-protein phosphatase 2A activator"/>
    <property type="match status" value="1"/>
</dbReference>
<dbReference type="GO" id="GO:0000159">
    <property type="term" value="C:protein phosphatase type 2A complex"/>
    <property type="evidence" value="ECO:0007669"/>
    <property type="project" value="TreeGrafter"/>
</dbReference>
<evidence type="ECO:0000256" key="2">
    <source>
        <dbReference type="ARBA" id="ARBA00004496"/>
    </source>
</evidence>
<evidence type="ECO:0000256" key="9">
    <source>
        <dbReference type="SAM" id="MobiDB-lite"/>
    </source>
</evidence>
<dbReference type="Gene3D" id="3.40.50.300">
    <property type="entry name" value="P-loop containing nucleotide triphosphate hydrolases"/>
    <property type="match status" value="1"/>
</dbReference>
<proteinExistence type="inferred from homology"/>
<keyword evidence="10" id="KW-0472">Membrane</keyword>
<comment type="catalytic activity">
    <reaction evidence="1 8">
        <text>[protein]-peptidylproline (omega=180) = [protein]-peptidylproline (omega=0)</text>
        <dbReference type="Rhea" id="RHEA:16237"/>
        <dbReference type="Rhea" id="RHEA-COMP:10747"/>
        <dbReference type="Rhea" id="RHEA-COMP:10748"/>
        <dbReference type="ChEBI" id="CHEBI:83833"/>
        <dbReference type="ChEBI" id="CHEBI:83834"/>
        <dbReference type="EC" id="5.2.1.8"/>
    </reaction>
</comment>
<gene>
    <name evidence="11" type="ORF">FZEAL_4688</name>
</gene>
<feature type="region of interest" description="Disordered" evidence="9">
    <location>
        <begin position="362"/>
        <end position="388"/>
    </location>
</feature>
<dbReference type="GO" id="GO:0005737">
    <property type="term" value="C:cytoplasm"/>
    <property type="evidence" value="ECO:0007669"/>
    <property type="project" value="UniProtKB-SubCell"/>
</dbReference>
<dbReference type="PANTHER" id="PTHR10012">
    <property type="entry name" value="SERINE/THREONINE-PROTEIN PHOSPHATASE 2A REGULATORY SUBUNIT B"/>
    <property type="match status" value="1"/>
</dbReference>
<dbReference type="SUPFAM" id="SSF52540">
    <property type="entry name" value="P-loop containing nucleoside triphosphate hydrolases"/>
    <property type="match status" value="1"/>
</dbReference>
<dbReference type="EMBL" id="JABEYC010000323">
    <property type="protein sequence ID" value="KAF4979013.1"/>
    <property type="molecule type" value="Genomic_DNA"/>
</dbReference>
<dbReference type="Proteomes" id="UP000635477">
    <property type="component" value="Unassembled WGS sequence"/>
</dbReference>
<dbReference type="EC" id="5.2.1.8" evidence="8"/>
<keyword evidence="5 8" id="KW-0697">Rotamase</keyword>
<name>A0A8H4XKK1_9HYPO</name>
<feature type="compositionally biased region" description="Basic and acidic residues" evidence="9">
    <location>
        <begin position="363"/>
        <end position="388"/>
    </location>
</feature>
<dbReference type="AlphaFoldDB" id="A0A8H4XKK1"/>
<keyword evidence="4 8" id="KW-0963">Cytoplasm</keyword>
<dbReference type="CDD" id="cd04087">
    <property type="entry name" value="PTPA"/>
    <property type="match status" value="1"/>
</dbReference>
<evidence type="ECO:0000256" key="6">
    <source>
        <dbReference type="ARBA" id="ARBA00023235"/>
    </source>
</evidence>
<keyword evidence="12" id="KW-1185">Reference proteome</keyword>
<reference evidence="11" key="2">
    <citation type="submission" date="2020-05" db="EMBL/GenBank/DDBJ databases">
        <authorList>
            <person name="Kim H.-S."/>
            <person name="Proctor R.H."/>
            <person name="Brown D.W."/>
        </authorList>
    </citation>
    <scope>NUCLEOTIDE SEQUENCE</scope>
    <source>
        <strain evidence="11">NRRL 22465</strain>
    </source>
</reference>
<reference evidence="11" key="1">
    <citation type="journal article" date="2020" name="BMC Genomics">
        <title>Correction to: Identification and distribution of gene clusters required for synthesis of sphingolipid metabolism inhibitors in diverse species of the filamentous fungus Fusarium.</title>
        <authorList>
            <person name="Kim H.S."/>
            <person name="Lohmar J.M."/>
            <person name="Busman M."/>
            <person name="Brown D.W."/>
            <person name="Naumann T.A."/>
            <person name="Divon H.H."/>
            <person name="Lysoe E."/>
            <person name="Uhlig S."/>
            <person name="Proctor R.H."/>
        </authorList>
    </citation>
    <scope>NUCLEOTIDE SEQUENCE</scope>
    <source>
        <strain evidence="11">NRRL 22465</strain>
    </source>
</reference>
<accession>A0A8H4XKK1</accession>
<evidence type="ECO:0000256" key="7">
    <source>
        <dbReference type="ARBA" id="ARBA00025287"/>
    </source>
</evidence>
<evidence type="ECO:0000256" key="3">
    <source>
        <dbReference type="ARBA" id="ARBA00011019"/>
    </source>
</evidence>
<comment type="function">
    <text evidence="7">PPIases accelerate the folding of proteins. It catalyzes the cis-trans isomerization of proline imidic peptide bonds in oligopeptides. Acts as a regulatory subunit for PP2A-like phosphatases modulating their activity or substrate specificity, probably by inducing a conformational change in the catalytic subunit, a direct target of the PPIase. Can reactivate inactive phosphatase PP2A-phosphatase methylesterase complexes (PP2Ai) in presence of ATP and Mg(2+) by dissociating the inactive form from the complex.</text>
</comment>
<dbReference type="InterPro" id="IPR004327">
    <property type="entry name" value="Phstyr_phstse_ac"/>
</dbReference>
<keyword evidence="6 8" id="KW-0413">Isomerase</keyword>
<dbReference type="InterPro" id="IPR043170">
    <property type="entry name" value="PTPA_C_lid"/>
</dbReference>
<dbReference type="OrthoDB" id="16120at2759"/>
<dbReference type="GO" id="GO:0008160">
    <property type="term" value="F:protein tyrosine phosphatase activator activity"/>
    <property type="evidence" value="ECO:0007669"/>
    <property type="project" value="TreeGrafter"/>
</dbReference>